<dbReference type="OrthoDB" id="8230517at2"/>
<keyword evidence="1" id="KW-1133">Transmembrane helix</keyword>
<proteinExistence type="predicted"/>
<keyword evidence="3" id="KW-1185">Reference proteome</keyword>
<dbReference type="STRING" id="1123282.SAMN02745823_03106"/>
<dbReference type="Proteomes" id="UP000183995">
    <property type="component" value="Unassembled WGS sequence"/>
</dbReference>
<dbReference type="EMBL" id="FQXV01000012">
    <property type="protein sequence ID" value="SHI18150.1"/>
    <property type="molecule type" value="Genomic_DNA"/>
</dbReference>
<dbReference type="RefSeq" id="WP_073080864.1">
    <property type="nucleotide sequence ID" value="NZ_FQXV01000012.1"/>
</dbReference>
<dbReference type="Pfam" id="PF11193">
    <property type="entry name" value="DUF2812"/>
    <property type="match status" value="1"/>
</dbReference>
<evidence type="ECO:0000313" key="2">
    <source>
        <dbReference type="EMBL" id="SHI18150.1"/>
    </source>
</evidence>
<dbReference type="InterPro" id="IPR021359">
    <property type="entry name" value="DUF2812"/>
</dbReference>
<feature type="transmembrane region" description="Helical" evidence="1">
    <location>
        <begin position="162"/>
        <end position="188"/>
    </location>
</feature>
<feature type="transmembrane region" description="Helical" evidence="1">
    <location>
        <begin position="216"/>
        <end position="237"/>
    </location>
</feature>
<name>A0A1M5Z1Q4_9FIRM</name>
<keyword evidence="1" id="KW-0812">Transmembrane</keyword>
<protein>
    <recommendedName>
        <fullName evidence="4">DUF2812 domain-containing protein</fullName>
    </recommendedName>
</protein>
<accession>A0A1M5Z1Q4</accession>
<feature type="transmembrane region" description="Helical" evidence="1">
    <location>
        <begin position="122"/>
        <end position="142"/>
    </location>
</feature>
<evidence type="ECO:0008006" key="4">
    <source>
        <dbReference type="Google" id="ProtNLM"/>
    </source>
</evidence>
<keyword evidence="1" id="KW-0472">Membrane</keyword>
<evidence type="ECO:0000313" key="3">
    <source>
        <dbReference type="Proteomes" id="UP000183995"/>
    </source>
</evidence>
<gene>
    <name evidence="2" type="ORF">SAMN02745823_03106</name>
</gene>
<organism evidence="2 3">
    <name type="scientific">Sporobacter termitidis DSM 10068</name>
    <dbReference type="NCBI Taxonomy" id="1123282"/>
    <lineage>
        <taxon>Bacteria</taxon>
        <taxon>Bacillati</taxon>
        <taxon>Bacillota</taxon>
        <taxon>Clostridia</taxon>
        <taxon>Eubacteriales</taxon>
        <taxon>Oscillospiraceae</taxon>
        <taxon>Sporobacter</taxon>
    </lineage>
</organism>
<reference evidence="2 3" key="1">
    <citation type="submission" date="2016-11" db="EMBL/GenBank/DDBJ databases">
        <authorList>
            <person name="Jaros S."/>
            <person name="Januszkiewicz K."/>
            <person name="Wedrychowicz H."/>
        </authorList>
    </citation>
    <scope>NUCLEOTIDE SEQUENCE [LARGE SCALE GENOMIC DNA]</scope>
    <source>
        <strain evidence="2 3">DSM 10068</strain>
    </source>
</reference>
<dbReference type="AlphaFoldDB" id="A0A1M5Z1Q4"/>
<sequence>MNRKYVIHPAEYAIGENEKLYADMAARGWLLENRGAYLSRFRKAAPEKLRYRLEPCSPDTPNGETELPEDQRALYEECGWRYVTGRVWIHVFSAPERSDIPELHTDPRQQAATLKGLRRQYYFSWIPAILFLLLYFSLRMVIIRSSVESAFAGLATAFKLTWFTHTASISLFAFAAFWSLYAALRGAVCIARLRRRLKRGAPIDHAPTKRHLPHRILSGILLACCAAGVVLSVVQWAQNEKYDMPYETGGPYLLLKDLGWNGERTQVFYSDTSSYVKTRRSLLAGQWYTYECVSTNDRNGGYVWMYQDIYELPSERLAAAIVPMLMNEAVFARSNYGFKRVDVPGLDIAYIGYMEYIAVKGNTAYFIKYSDQGTQADVLARLAEA</sequence>
<evidence type="ECO:0000256" key="1">
    <source>
        <dbReference type="SAM" id="Phobius"/>
    </source>
</evidence>